<evidence type="ECO:0000313" key="2">
    <source>
        <dbReference type="Proteomes" id="UP000190837"/>
    </source>
</evidence>
<proteinExistence type="predicted"/>
<dbReference type="AlphaFoldDB" id="A0A1C3H571"/>
<dbReference type="EMBL" id="FKLO01000054">
    <property type="protein sequence ID" value="SAM66641.1"/>
    <property type="molecule type" value="Genomic_DNA"/>
</dbReference>
<protein>
    <submittedName>
        <fullName evidence="1">Uncharacterized protein</fullName>
    </submittedName>
</protein>
<gene>
    <name evidence="1" type="ORF">CHUV0807_1656</name>
</gene>
<accession>A0A1C3H571</accession>
<reference evidence="2" key="1">
    <citation type="submission" date="2016-04" db="EMBL/GenBank/DDBJ databases">
        <authorList>
            <person name="Tagini F."/>
        </authorList>
    </citation>
    <scope>NUCLEOTIDE SEQUENCE [LARGE SCALE GENOMIC DNA]</scope>
    <source>
        <strain evidence="2">CHUV0807</strain>
    </source>
</reference>
<sequence>MQQVALYIFDAFLRRHCFIQTVFDNQTSLKNNRTFLRRHFFQTD</sequence>
<evidence type="ECO:0000313" key="1">
    <source>
        <dbReference type="EMBL" id="SAM66641.1"/>
    </source>
</evidence>
<name>A0A1C3H571_9GAMM</name>
<dbReference type="Proteomes" id="UP000190837">
    <property type="component" value="Unassembled WGS sequence"/>
</dbReference>
<organism evidence="1 2">
    <name type="scientific">Cardiobacterium hominis</name>
    <dbReference type="NCBI Taxonomy" id="2718"/>
    <lineage>
        <taxon>Bacteria</taxon>
        <taxon>Pseudomonadati</taxon>
        <taxon>Pseudomonadota</taxon>
        <taxon>Gammaproteobacteria</taxon>
        <taxon>Cardiobacteriales</taxon>
        <taxon>Cardiobacteriaceae</taxon>
        <taxon>Cardiobacterium</taxon>
    </lineage>
</organism>